<dbReference type="Proteomes" id="UP000095286">
    <property type="component" value="Unplaced"/>
</dbReference>
<sequence>METLYNANNLTLSTFVCQVCEEPARGFHFGAFTCEGCKGKNRTSCKACRYTACLDAGMSPQSEFLASVP</sequence>
<organism evidence="1 2">
    <name type="scientific">Rhabditophanes sp. KR3021</name>
    <dbReference type="NCBI Taxonomy" id="114890"/>
    <lineage>
        <taxon>Eukaryota</taxon>
        <taxon>Metazoa</taxon>
        <taxon>Ecdysozoa</taxon>
        <taxon>Nematoda</taxon>
        <taxon>Chromadorea</taxon>
        <taxon>Rhabditida</taxon>
        <taxon>Tylenchina</taxon>
        <taxon>Panagrolaimomorpha</taxon>
        <taxon>Strongyloidoidea</taxon>
        <taxon>Alloionematidae</taxon>
        <taxon>Rhabditophanes</taxon>
    </lineage>
</organism>
<proteinExistence type="predicted"/>
<protein>
    <submittedName>
        <fullName evidence="2">Nuclear receptor domain-containing protein</fullName>
    </submittedName>
</protein>
<name>A0AC35U064_9BILA</name>
<reference evidence="2" key="1">
    <citation type="submission" date="2016-11" db="UniProtKB">
        <authorList>
            <consortium name="WormBaseParasite"/>
        </authorList>
    </citation>
    <scope>IDENTIFICATION</scope>
    <source>
        <strain evidence="2">KR3021</strain>
    </source>
</reference>
<evidence type="ECO:0000313" key="2">
    <source>
        <dbReference type="WBParaSite" id="RSKR_0000621200.1"/>
    </source>
</evidence>
<accession>A0AC35U064</accession>
<evidence type="ECO:0000313" key="1">
    <source>
        <dbReference type="Proteomes" id="UP000095286"/>
    </source>
</evidence>
<dbReference type="WBParaSite" id="RSKR_0000621200.1">
    <property type="protein sequence ID" value="RSKR_0000621200.1"/>
    <property type="gene ID" value="RSKR_0000621200"/>
</dbReference>